<dbReference type="InterPro" id="IPR025959">
    <property type="entry name" value="Winged_HTH_dom"/>
</dbReference>
<reference evidence="3" key="1">
    <citation type="submission" date="2019-03" db="EMBL/GenBank/DDBJ databases">
        <title>Single cell metagenomics reveals metabolic interactions within the superorganism composed of flagellate Streblomastix strix and complex community of Bacteroidetes bacteria on its surface.</title>
        <authorList>
            <person name="Treitli S.C."/>
            <person name="Kolisko M."/>
            <person name="Husnik F."/>
            <person name="Keeling P."/>
            <person name="Hampl V."/>
        </authorList>
    </citation>
    <scope>NUCLEOTIDE SEQUENCE</scope>
    <source>
        <strain evidence="3">STM</strain>
    </source>
</reference>
<feature type="compositionally biased region" description="Basic and acidic residues" evidence="1">
    <location>
        <begin position="242"/>
        <end position="253"/>
    </location>
</feature>
<evidence type="ECO:0000313" key="3">
    <source>
        <dbReference type="EMBL" id="KAA6315597.1"/>
    </source>
</evidence>
<comment type="caution">
    <text evidence="3">The sequence shown here is derived from an EMBL/GenBank/DDBJ whole genome shotgun (WGS) entry which is preliminary data.</text>
</comment>
<proteinExistence type="predicted"/>
<feature type="non-terminal residue" evidence="3">
    <location>
        <position position="1"/>
    </location>
</feature>
<feature type="domain" description="Winged helix-turn helix" evidence="2">
    <location>
        <begin position="205"/>
        <end position="254"/>
    </location>
</feature>
<gene>
    <name evidence="3" type="ORF">EZS27_033971</name>
</gene>
<protein>
    <recommendedName>
        <fullName evidence="2">Winged helix-turn helix domain-containing protein</fullName>
    </recommendedName>
</protein>
<evidence type="ECO:0000256" key="1">
    <source>
        <dbReference type="SAM" id="MobiDB-lite"/>
    </source>
</evidence>
<dbReference type="AlphaFoldDB" id="A0A5J4Q1P6"/>
<dbReference type="EMBL" id="SNRY01005194">
    <property type="protein sequence ID" value="KAA6315597.1"/>
    <property type="molecule type" value="Genomic_DNA"/>
</dbReference>
<feature type="region of interest" description="Disordered" evidence="1">
    <location>
        <begin position="234"/>
        <end position="260"/>
    </location>
</feature>
<evidence type="ECO:0000259" key="2">
    <source>
        <dbReference type="Pfam" id="PF13592"/>
    </source>
</evidence>
<name>A0A5J4Q1P6_9ZZZZ</name>
<sequence length="260" mass="30187">KGTRNNFQHVSDGLYTSKVQNSKQTNSPNGSRTARIIQPRRGIRETNQFLVGCPIAENRKSGIDNEQIAYTKLLSRQFEYYSYLCFKKTMKHFKVFPHLNTEELLSVLHSQKEMRAFKDWQIIYSVAVNVGKTAAELSVLLGVSKSRIYRIIQSYNKDGKAWRVSKQWGGRMEARSLMSLEQERQLLKEVETDALSGQILIHRDIKGKIELKVGREVSDDYVWDLFKRHHWKKKVPRGSHPKSNEDARQEYKKIQGVSSI</sequence>
<accession>A0A5J4Q1P6</accession>
<dbReference type="Pfam" id="PF13592">
    <property type="entry name" value="HTH_33"/>
    <property type="match status" value="1"/>
</dbReference>
<organism evidence="3">
    <name type="scientific">termite gut metagenome</name>
    <dbReference type="NCBI Taxonomy" id="433724"/>
    <lineage>
        <taxon>unclassified sequences</taxon>
        <taxon>metagenomes</taxon>
        <taxon>organismal metagenomes</taxon>
    </lineage>
</organism>